<sequence length="377" mass="39500">MKKILILAAVSATFASAAHAQSSVTLYGVVDAGFTYVQNEVSPGNSPKHAASFGVTSGNASGSRWGMRGREDLGGGYAAIFTLENGFNVANGTTGQGNRSFGRQAFVGVSSSYGTLTLGRQYDSMVDYIGPLTATGSWGGVYLAHRGDNDNANASMRINNSVKYQSANYDGFSFSGLYGFSNQAGAFANDRAYSAAMGYSNGGLKLAAGYRQVQGVGGNASGAVQDGAPNIGVAGERQRQRQRTWGAGGSYAFGPASVGLVYTQSRFNFIANDASVRYSNYEVNAHYNLTPALSFGAAYTYMQALQNTPGVSNGSSHWNQIGLQADYALSRRTDLYLEGVAQVGAKGNKIGSQVFGTDAPSSGRSQGLVTTGIRHRF</sequence>
<evidence type="ECO:0000256" key="3">
    <source>
        <dbReference type="ARBA" id="ARBA00022448"/>
    </source>
</evidence>
<dbReference type="SUPFAM" id="SSF56935">
    <property type="entry name" value="Porins"/>
    <property type="match status" value="1"/>
</dbReference>
<feature type="domain" description="Porin" evidence="12">
    <location>
        <begin position="8"/>
        <end position="338"/>
    </location>
</feature>
<keyword evidence="3" id="KW-0813">Transport</keyword>
<evidence type="ECO:0000256" key="5">
    <source>
        <dbReference type="ARBA" id="ARBA00022692"/>
    </source>
</evidence>
<evidence type="ECO:0000313" key="13">
    <source>
        <dbReference type="EMBL" id="MFL9885300.1"/>
    </source>
</evidence>
<evidence type="ECO:0000256" key="4">
    <source>
        <dbReference type="ARBA" id="ARBA00022452"/>
    </source>
</evidence>
<comment type="caution">
    <text evidence="13">The sequence shown here is derived from an EMBL/GenBank/DDBJ whole genome shotgun (WGS) entry which is preliminary data.</text>
</comment>
<dbReference type="InterPro" id="IPR033900">
    <property type="entry name" value="Gram_neg_porin_domain"/>
</dbReference>
<evidence type="ECO:0000256" key="10">
    <source>
        <dbReference type="ARBA" id="ARBA00023237"/>
    </source>
</evidence>
<keyword evidence="10" id="KW-0998">Cell outer membrane</keyword>
<keyword evidence="5" id="KW-0812">Transmembrane</keyword>
<evidence type="ECO:0000259" key="12">
    <source>
        <dbReference type="Pfam" id="PF13609"/>
    </source>
</evidence>
<dbReference type="PANTHER" id="PTHR34501:SF9">
    <property type="entry name" value="MAJOR OUTER MEMBRANE PROTEIN P.IA"/>
    <property type="match status" value="1"/>
</dbReference>
<dbReference type="Proteomes" id="UP001629249">
    <property type="component" value="Unassembled WGS sequence"/>
</dbReference>
<dbReference type="EMBL" id="JAQQFN010000015">
    <property type="protein sequence ID" value="MFL9885300.1"/>
    <property type="molecule type" value="Genomic_DNA"/>
</dbReference>
<evidence type="ECO:0000256" key="6">
    <source>
        <dbReference type="ARBA" id="ARBA00022729"/>
    </source>
</evidence>
<evidence type="ECO:0000256" key="8">
    <source>
        <dbReference type="ARBA" id="ARBA00023114"/>
    </source>
</evidence>
<keyword evidence="8" id="KW-0626">Porin</keyword>
<protein>
    <submittedName>
        <fullName evidence="13">Porin</fullName>
    </submittedName>
</protein>
<name>A0ABW8ZRP3_9BURK</name>
<dbReference type="InterPro" id="IPR002299">
    <property type="entry name" value="Porin_Neis"/>
</dbReference>
<dbReference type="PRINTS" id="PR00182">
    <property type="entry name" value="ECOLNEIPORIN"/>
</dbReference>
<dbReference type="PRINTS" id="PR00184">
    <property type="entry name" value="NEISSPPORIN"/>
</dbReference>
<dbReference type="InterPro" id="IPR050298">
    <property type="entry name" value="Gram-neg_bact_OMP"/>
</dbReference>
<evidence type="ECO:0000256" key="2">
    <source>
        <dbReference type="ARBA" id="ARBA00011233"/>
    </source>
</evidence>
<dbReference type="InterPro" id="IPR023614">
    <property type="entry name" value="Porin_dom_sf"/>
</dbReference>
<dbReference type="Pfam" id="PF13609">
    <property type="entry name" value="Porin_4"/>
    <property type="match status" value="1"/>
</dbReference>
<proteinExistence type="predicted"/>
<evidence type="ECO:0000256" key="9">
    <source>
        <dbReference type="ARBA" id="ARBA00023136"/>
    </source>
</evidence>
<dbReference type="RefSeq" id="WP_408329289.1">
    <property type="nucleotide sequence ID" value="NZ_JAQQFH010000009.1"/>
</dbReference>
<keyword evidence="14" id="KW-1185">Reference proteome</keyword>
<keyword evidence="9" id="KW-0472">Membrane</keyword>
<evidence type="ECO:0000256" key="1">
    <source>
        <dbReference type="ARBA" id="ARBA00004571"/>
    </source>
</evidence>
<dbReference type="Gene3D" id="2.40.160.10">
    <property type="entry name" value="Porin"/>
    <property type="match status" value="1"/>
</dbReference>
<feature type="signal peptide" evidence="11">
    <location>
        <begin position="1"/>
        <end position="20"/>
    </location>
</feature>
<evidence type="ECO:0000256" key="7">
    <source>
        <dbReference type="ARBA" id="ARBA00023065"/>
    </source>
</evidence>
<keyword evidence="7" id="KW-0406">Ion transport</keyword>
<keyword evidence="6 11" id="KW-0732">Signal</keyword>
<organism evidence="13 14">
    <name type="scientific">Paraburkholderia agricolaris</name>
    <dbReference type="NCBI Taxonomy" id="2152888"/>
    <lineage>
        <taxon>Bacteria</taxon>
        <taxon>Pseudomonadati</taxon>
        <taxon>Pseudomonadota</taxon>
        <taxon>Betaproteobacteria</taxon>
        <taxon>Burkholderiales</taxon>
        <taxon>Burkholderiaceae</taxon>
        <taxon>Paraburkholderia</taxon>
    </lineage>
</organism>
<evidence type="ECO:0000256" key="11">
    <source>
        <dbReference type="SAM" id="SignalP"/>
    </source>
</evidence>
<accession>A0ABW8ZRP3</accession>
<evidence type="ECO:0000313" key="14">
    <source>
        <dbReference type="Proteomes" id="UP001629249"/>
    </source>
</evidence>
<dbReference type="PANTHER" id="PTHR34501">
    <property type="entry name" value="PROTEIN YDDL-RELATED"/>
    <property type="match status" value="1"/>
</dbReference>
<feature type="chain" id="PRO_5046167227" evidence="11">
    <location>
        <begin position="21"/>
        <end position="377"/>
    </location>
</feature>
<reference evidence="13 14" key="1">
    <citation type="journal article" date="2024" name="Chem. Sci.">
        <title>Discovery of megapolipeptins by genome mining of a Burkholderiales bacteria collection.</title>
        <authorList>
            <person name="Paulo B.S."/>
            <person name="Recchia M.J.J."/>
            <person name="Lee S."/>
            <person name="Fergusson C.H."/>
            <person name="Romanowski S.B."/>
            <person name="Hernandez A."/>
            <person name="Krull N."/>
            <person name="Liu D.Y."/>
            <person name="Cavanagh H."/>
            <person name="Bos A."/>
            <person name="Gray C.A."/>
            <person name="Murphy B.T."/>
            <person name="Linington R.G."/>
            <person name="Eustaquio A.S."/>
        </authorList>
    </citation>
    <scope>NUCLEOTIDE SEQUENCE [LARGE SCALE GENOMIC DNA]</scope>
    <source>
        <strain evidence="13 14">RL16-012-BIC-B</strain>
    </source>
</reference>
<keyword evidence="4" id="KW-1134">Transmembrane beta strand</keyword>
<dbReference type="CDD" id="cd00342">
    <property type="entry name" value="gram_neg_porins"/>
    <property type="match status" value="1"/>
</dbReference>
<gene>
    <name evidence="13" type="ORF">PQR66_19820</name>
</gene>
<comment type="subcellular location">
    <subcellularLocation>
        <location evidence="1">Cell outer membrane</location>
        <topology evidence="1">Multi-pass membrane protein</topology>
    </subcellularLocation>
</comment>
<dbReference type="InterPro" id="IPR001702">
    <property type="entry name" value="Porin_Gram-ve"/>
</dbReference>
<comment type="subunit">
    <text evidence="2">Homotrimer.</text>
</comment>